<feature type="region of interest" description="Disordered" evidence="1">
    <location>
        <begin position="37"/>
        <end position="76"/>
    </location>
</feature>
<keyword evidence="2" id="KW-0732">Signal</keyword>
<gene>
    <name evidence="3" type="ORF">GCK32_003753</name>
</gene>
<dbReference type="AlphaFoldDB" id="A0AAN8IDN5"/>
<dbReference type="EMBL" id="WIXE01018738">
    <property type="protein sequence ID" value="KAK5970679.1"/>
    <property type="molecule type" value="Genomic_DNA"/>
</dbReference>
<dbReference type="Proteomes" id="UP001331761">
    <property type="component" value="Unassembled WGS sequence"/>
</dbReference>
<proteinExistence type="predicted"/>
<name>A0AAN8IDN5_TRICO</name>
<feature type="chain" id="PRO_5043016395" evidence="2">
    <location>
        <begin position="20"/>
        <end position="208"/>
    </location>
</feature>
<evidence type="ECO:0000256" key="2">
    <source>
        <dbReference type="SAM" id="SignalP"/>
    </source>
</evidence>
<accession>A0AAN8IDN5</accession>
<keyword evidence="4" id="KW-1185">Reference proteome</keyword>
<evidence type="ECO:0000313" key="4">
    <source>
        <dbReference type="Proteomes" id="UP001331761"/>
    </source>
</evidence>
<sequence>MFFVTAVCLLFLLNTYVHAQLTTNAFYGNNYFDPSRHAFNPNPPDSSRGGVHSPGWGENQSRRIQQGVSSSGWEENQSRRIQQGVLDVLSPGWEENLSKQIQQAVNSIFADVSNMASRSTGISVNTANGVTRATATIGNRYYTATFPAGTSISAFRNSYIHNGQSIDVFTIMIDGVPYTYTTINGRTTATDGGGRVLSDGGPFHVPTY</sequence>
<evidence type="ECO:0000313" key="3">
    <source>
        <dbReference type="EMBL" id="KAK5970679.1"/>
    </source>
</evidence>
<evidence type="ECO:0000256" key="1">
    <source>
        <dbReference type="SAM" id="MobiDB-lite"/>
    </source>
</evidence>
<feature type="signal peptide" evidence="2">
    <location>
        <begin position="1"/>
        <end position="19"/>
    </location>
</feature>
<protein>
    <submittedName>
        <fullName evidence="3">Uncharacterized protein</fullName>
    </submittedName>
</protein>
<organism evidence="3 4">
    <name type="scientific">Trichostrongylus colubriformis</name>
    <name type="common">Black scour worm</name>
    <dbReference type="NCBI Taxonomy" id="6319"/>
    <lineage>
        <taxon>Eukaryota</taxon>
        <taxon>Metazoa</taxon>
        <taxon>Ecdysozoa</taxon>
        <taxon>Nematoda</taxon>
        <taxon>Chromadorea</taxon>
        <taxon>Rhabditida</taxon>
        <taxon>Rhabditina</taxon>
        <taxon>Rhabditomorpha</taxon>
        <taxon>Strongyloidea</taxon>
        <taxon>Trichostrongylidae</taxon>
        <taxon>Trichostrongylus</taxon>
    </lineage>
</organism>
<reference evidence="3 4" key="1">
    <citation type="submission" date="2019-10" db="EMBL/GenBank/DDBJ databases">
        <title>Assembly and Annotation for the nematode Trichostrongylus colubriformis.</title>
        <authorList>
            <person name="Martin J."/>
        </authorList>
    </citation>
    <scope>NUCLEOTIDE SEQUENCE [LARGE SCALE GENOMIC DNA]</scope>
    <source>
        <strain evidence="3">G859</strain>
        <tissue evidence="3">Whole worm</tissue>
    </source>
</reference>
<comment type="caution">
    <text evidence="3">The sequence shown here is derived from an EMBL/GenBank/DDBJ whole genome shotgun (WGS) entry which is preliminary data.</text>
</comment>
<feature type="compositionally biased region" description="Polar residues" evidence="1">
    <location>
        <begin position="58"/>
        <end position="76"/>
    </location>
</feature>